<dbReference type="Gene3D" id="2.130.10.30">
    <property type="entry name" value="Regulator of chromosome condensation 1/beta-lactamase-inhibitor protein II"/>
    <property type="match status" value="1"/>
</dbReference>
<proteinExistence type="predicted"/>
<dbReference type="OrthoDB" id="442283at2759"/>
<sequence length="232" mass="24137">MQLEANSSIESLKRRAQTALASRGRLVTSSGEVLDGAQTVTEAKLRSGDVLTLHVNQVQLKVTQDSRMDCSGMGPSAFAAILCDGSVVTWGPADYGGDSSAVQEQLRDVQQIQASHQAFAAIRSDGSVVTWGNARLGGDSSAVQEQLRSVQQIQASDGAFAAILGDGSVVTWGYEDYGGDSSAVQEQLRAVQQIQASVGAFAAILGDGSVVTWGYEDYGGDSSAVQALGLGF</sequence>
<dbReference type="EMBL" id="LSRX01000640">
    <property type="protein sequence ID" value="OLP91976.1"/>
    <property type="molecule type" value="Genomic_DNA"/>
</dbReference>
<accession>A0A1Q9D9W0</accession>
<dbReference type="InterPro" id="IPR009091">
    <property type="entry name" value="RCC1/BLIP-II"/>
</dbReference>
<evidence type="ECO:0008006" key="3">
    <source>
        <dbReference type="Google" id="ProtNLM"/>
    </source>
</evidence>
<keyword evidence="2" id="KW-1185">Reference proteome</keyword>
<comment type="caution">
    <text evidence="1">The sequence shown here is derived from an EMBL/GenBank/DDBJ whole genome shotgun (WGS) entry which is preliminary data.</text>
</comment>
<evidence type="ECO:0000313" key="2">
    <source>
        <dbReference type="Proteomes" id="UP000186817"/>
    </source>
</evidence>
<evidence type="ECO:0000313" key="1">
    <source>
        <dbReference type="EMBL" id="OLP91976.1"/>
    </source>
</evidence>
<reference evidence="1 2" key="1">
    <citation type="submission" date="2016-02" db="EMBL/GenBank/DDBJ databases">
        <title>Genome analysis of coral dinoflagellate symbionts highlights evolutionary adaptations to a symbiotic lifestyle.</title>
        <authorList>
            <person name="Aranda M."/>
            <person name="Li Y."/>
            <person name="Liew Y.J."/>
            <person name="Baumgarten S."/>
            <person name="Simakov O."/>
            <person name="Wilson M."/>
            <person name="Piel J."/>
            <person name="Ashoor H."/>
            <person name="Bougouffa S."/>
            <person name="Bajic V.B."/>
            <person name="Ryu T."/>
            <person name="Ravasi T."/>
            <person name="Bayer T."/>
            <person name="Micklem G."/>
            <person name="Kim H."/>
            <person name="Bhak J."/>
            <person name="Lajeunesse T.C."/>
            <person name="Voolstra C.R."/>
        </authorList>
    </citation>
    <scope>NUCLEOTIDE SEQUENCE [LARGE SCALE GENOMIC DNA]</scope>
    <source>
        <strain evidence="1 2">CCMP2467</strain>
    </source>
</reference>
<dbReference type="AlphaFoldDB" id="A0A1Q9D9W0"/>
<organism evidence="1 2">
    <name type="scientific">Symbiodinium microadriaticum</name>
    <name type="common">Dinoflagellate</name>
    <name type="synonym">Zooxanthella microadriatica</name>
    <dbReference type="NCBI Taxonomy" id="2951"/>
    <lineage>
        <taxon>Eukaryota</taxon>
        <taxon>Sar</taxon>
        <taxon>Alveolata</taxon>
        <taxon>Dinophyceae</taxon>
        <taxon>Suessiales</taxon>
        <taxon>Symbiodiniaceae</taxon>
        <taxon>Symbiodinium</taxon>
    </lineage>
</organism>
<dbReference type="OMA" id="TWGAEDF"/>
<name>A0A1Q9D9W0_SYMMI</name>
<protein>
    <recommendedName>
        <fullName evidence="3">Ubiquitin-like domain-containing protein</fullName>
    </recommendedName>
</protein>
<dbReference type="SUPFAM" id="SSF50985">
    <property type="entry name" value="RCC1/BLIP-II"/>
    <property type="match status" value="1"/>
</dbReference>
<gene>
    <name evidence="1" type="ORF">AK812_SmicGene26268</name>
</gene>
<dbReference type="Proteomes" id="UP000186817">
    <property type="component" value="Unassembled WGS sequence"/>
</dbReference>